<dbReference type="EMBL" id="LACB01000086">
    <property type="protein sequence ID" value="KAJ9489381.1"/>
    <property type="molecule type" value="Genomic_DNA"/>
</dbReference>
<sequence length="84" mass="9663">MDKLGFLGSAMQEHFRFYIPNIHVSSECSSLICLFILICSGNPQPKLPRHYLAPSHDVVMRNHHRVTNLVFFFSFSACLRLLGR</sequence>
<name>A0AAI9TLN5_PENTH</name>
<organism evidence="1 2">
    <name type="scientific">Penicillium thymicola</name>
    <dbReference type="NCBI Taxonomy" id="293382"/>
    <lineage>
        <taxon>Eukaryota</taxon>
        <taxon>Fungi</taxon>
        <taxon>Dikarya</taxon>
        <taxon>Ascomycota</taxon>
        <taxon>Pezizomycotina</taxon>
        <taxon>Eurotiomycetes</taxon>
        <taxon>Eurotiomycetidae</taxon>
        <taxon>Eurotiales</taxon>
        <taxon>Aspergillaceae</taxon>
        <taxon>Penicillium</taxon>
    </lineage>
</organism>
<accession>A0AAI9TLN5</accession>
<keyword evidence="2" id="KW-1185">Reference proteome</keyword>
<dbReference type="AlphaFoldDB" id="A0AAI9TLN5"/>
<proteinExistence type="predicted"/>
<reference evidence="1" key="1">
    <citation type="submission" date="2015-06" db="EMBL/GenBank/DDBJ databases">
        <authorList>
            <person name="Nguyen H."/>
        </authorList>
    </citation>
    <scope>NUCLEOTIDE SEQUENCE</scope>
    <source>
        <strain evidence="1">DAOM 180753</strain>
    </source>
</reference>
<evidence type="ECO:0000313" key="1">
    <source>
        <dbReference type="EMBL" id="KAJ9489381.1"/>
    </source>
</evidence>
<dbReference type="Proteomes" id="UP001227192">
    <property type="component" value="Unassembled WGS sequence"/>
</dbReference>
<protein>
    <submittedName>
        <fullName evidence="1">Uncharacterized protein</fullName>
    </submittedName>
</protein>
<gene>
    <name evidence="1" type="ORF">VN97_g3895</name>
</gene>
<comment type="caution">
    <text evidence="1">The sequence shown here is derived from an EMBL/GenBank/DDBJ whole genome shotgun (WGS) entry which is preliminary data.</text>
</comment>
<reference evidence="1" key="2">
    <citation type="journal article" date="2016" name="Fungal Biol.">
        <title>Ochratoxin A production by Penicillium thymicola.</title>
        <authorList>
            <person name="Nguyen H.D.T."/>
            <person name="McMullin D.R."/>
            <person name="Ponomareva E."/>
            <person name="Riley R."/>
            <person name="Pomraning K.R."/>
            <person name="Baker S.E."/>
            <person name="Seifert K.A."/>
        </authorList>
    </citation>
    <scope>NUCLEOTIDE SEQUENCE</scope>
    <source>
        <strain evidence="1">DAOM 180753</strain>
    </source>
</reference>
<evidence type="ECO:0000313" key="2">
    <source>
        <dbReference type="Proteomes" id="UP001227192"/>
    </source>
</evidence>